<evidence type="ECO:0000313" key="5">
    <source>
        <dbReference type="EMBL" id="AEG58741.1"/>
    </source>
</evidence>
<dbReference type="OrthoDB" id="9782503at2"/>
<dbReference type="eggNOG" id="COG2207">
    <property type="taxonomic scope" value="Bacteria"/>
</dbReference>
<feature type="domain" description="HTH araC/xylS-type" evidence="4">
    <location>
        <begin position="232"/>
        <end position="330"/>
    </location>
</feature>
<evidence type="ECO:0000313" key="6">
    <source>
        <dbReference type="Proteomes" id="UP000009234"/>
    </source>
</evidence>
<evidence type="ECO:0000259" key="4">
    <source>
        <dbReference type="PROSITE" id="PS01124"/>
    </source>
</evidence>
<evidence type="ECO:0000256" key="3">
    <source>
        <dbReference type="ARBA" id="ARBA00023163"/>
    </source>
</evidence>
<name>F6DRI7_DESRL</name>
<organism evidence="5 6">
    <name type="scientific">Desulforamulus ruminis (strain ATCC 23193 / DSM 2154 / NCIMB 8452 / DL)</name>
    <name type="common">Desulfotomaculum ruminis</name>
    <dbReference type="NCBI Taxonomy" id="696281"/>
    <lineage>
        <taxon>Bacteria</taxon>
        <taxon>Bacillati</taxon>
        <taxon>Bacillota</taxon>
        <taxon>Clostridia</taxon>
        <taxon>Eubacteriales</taxon>
        <taxon>Peptococcaceae</taxon>
        <taxon>Desulforamulus</taxon>
    </lineage>
</organism>
<dbReference type="PANTHER" id="PTHR47893:SF1">
    <property type="entry name" value="REGULATORY PROTEIN PCHR"/>
    <property type="match status" value="1"/>
</dbReference>
<dbReference type="InterPro" id="IPR053142">
    <property type="entry name" value="PchR_regulatory_protein"/>
</dbReference>
<dbReference type="SUPFAM" id="SSF46689">
    <property type="entry name" value="Homeodomain-like"/>
    <property type="match status" value="2"/>
</dbReference>
<dbReference type="InterPro" id="IPR009057">
    <property type="entry name" value="Homeodomain-like_sf"/>
</dbReference>
<dbReference type="Gene3D" id="1.10.10.60">
    <property type="entry name" value="Homeodomain-like"/>
    <property type="match status" value="2"/>
</dbReference>
<protein>
    <submittedName>
        <fullName evidence="5">Helix-turn-helix-domain containing protein AraC type</fullName>
    </submittedName>
</protein>
<dbReference type="PANTHER" id="PTHR47893">
    <property type="entry name" value="REGULATORY PROTEIN PCHR"/>
    <property type="match status" value="1"/>
</dbReference>
<reference evidence="6" key="1">
    <citation type="submission" date="2011-05" db="EMBL/GenBank/DDBJ databases">
        <title>Complete sequence of Desulfotomaculum ruminis DSM 2154.</title>
        <authorList>
            <person name="Lucas S."/>
            <person name="Copeland A."/>
            <person name="Lapidus A."/>
            <person name="Cheng J.-F."/>
            <person name="Goodwin L."/>
            <person name="Pitluck S."/>
            <person name="Lu M."/>
            <person name="Detter J.C."/>
            <person name="Han C."/>
            <person name="Tapia R."/>
            <person name="Land M."/>
            <person name="Hauser L."/>
            <person name="Kyrpides N."/>
            <person name="Ivanova N."/>
            <person name="Mikhailova N."/>
            <person name="Pagani I."/>
            <person name="Stams A.J.M."/>
            <person name="Plugge C.M."/>
            <person name="Muyzer G."/>
            <person name="Kuever J."/>
            <person name="Parshina S.N."/>
            <person name="Ivanova A.E."/>
            <person name="Nazina T.N."/>
            <person name="Brambilla E."/>
            <person name="Spring S."/>
            <person name="Klenk H.-P."/>
            <person name="Woyke T."/>
        </authorList>
    </citation>
    <scope>NUCLEOTIDE SEQUENCE [LARGE SCALE GENOMIC DNA]</scope>
    <source>
        <strain evidence="6">ATCC 23193 / DSM 2154 / NCIB 8452 / DL</strain>
    </source>
</reference>
<dbReference type="RefSeq" id="WP_013840516.1">
    <property type="nucleotide sequence ID" value="NC_015589.1"/>
</dbReference>
<keyword evidence="6" id="KW-1185">Reference proteome</keyword>
<gene>
    <name evidence="5" type="ordered locus">Desru_0455</name>
</gene>
<dbReference type="InterPro" id="IPR020449">
    <property type="entry name" value="Tscrpt_reg_AraC-type_HTH"/>
</dbReference>
<evidence type="ECO:0000256" key="1">
    <source>
        <dbReference type="ARBA" id="ARBA00023015"/>
    </source>
</evidence>
<keyword evidence="3" id="KW-0804">Transcription</keyword>
<dbReference type="Pfam" id="PF12833">
    <property type="entry name" value="HTH_18"/>
    <property type="match status" value="1"/>
</dbReference>
<proteinExistence type="predicted"/>
<dbReference type="InterPro" id="IPR018060">
    <property type="entry name" value="HTH_AraC"/>
</dbReference>
<dbReference type="Proteomes" id="UP000009234">
    <property type="component" value="Chromosome"/>
</dbReference>
<dbReference type="HOGENOM" id="CLU_052345_4_3_9"/>
<dbReference type="AlphaFoldDB" id="F6DRI7"/>
<dbReference type="SMART" id="SM00342">
    <property type="entry name" value="HTH_ARAC"/>
    <property type="match status" value="1"/>
</dbReference>
<dbReference type="PRINTS" id="PR00032">
    <property type="entry name" value="HTHARAC"/>
</dbReference>
<reference evidence="5 6" key="2">
    <citation type="journal article" date="2012" name="Stand. Genomic Sci.">
        <title>Complete genome sequence of the sulfate-reducing firmicute Desulfotomaculum ruminis type strain (DL(T)).</title>
        <authorList>
            <person name="Spring S."/>
            <person name="Visser M."/>
            <person name="Lu M."/>
            <person name="Copeland A."/>
            <person name="Lapidus A."/>
            <person name="Lucas S."/>
            <person name="Cheng J.F."/>
            <person name="Han C."/>
            <person name="Tapia R."/>
            <person name="Goodwin L.A."/>
            <person name="Pitluck S."/>
            <person name="Ivanova N."/>
            <person name="Land M."/>
            <person name="Hauser L."/>
            <person name="Larimer F."/>
            <person name="Rohde M."/>
            <person name="Goker M."/>
            <person name="Detter J.C."/>
            <person name="Kyrpides N.C."/>
            <person name="Woyke T."/>
            <person name="Schaap P.J."/>
            <person name="Plugge C.M."/>
            <person name="Muyzer G."/>
            <person name="Kuever J."/>
            <person name="Pereira I.A."/>
            <person name="Parshina S.N."/>
            <person name="Bernier-Latmani R."/>
            <person name="Stams A.J."/>
            <person name="Klenk H.P."/>
        </authorList>
    </citation>
    <scope>NUCLEOTIDE SEQUENCE [LARGE SCALE GENOMIC DNA]</scope>
    <source>
        <strain evidence="6">ATCC 23193 / DSM 2154 / NCIB 8452 / DL</strain>
    </source>
</reference>
<dbReference type="PROSITE" id="PS01124">
    <property type="entry name" value="HTH_ARAC_FAMILY_2"/>
    <property type="match status" value="1"/>
</dbReference>
<keyword evidence="1" id="KW-0805">Transcription regulation</keyword>
<dbReference type="STRING" id="696281.Desru_0455"/>
<sequence length="333" mass="37651">MAGSMAKQYEVNSSAPDVSCVCEGFNRAYNEGCGAYSFQIPQELGSGHLKQLSGGRNARVMDFDIRLARQVELNGVSRVPHLDMLFCLGDDVYWELPQTGKEFAILSGEGYIGACRENVKRCVYPARCDIHLIEIKMPLEKINDFLGEIQEGCHFYCHSSKMEPFGKFRITPSIQVILQQMLKCPYQASLKRLYMEGKLLELVAVYLNETVYQTAKIPQSLPLSSDDVKSLYRAKEILDENLAQPLPLSRLAKRVCLNEYKLKKGFKELFGVPVYTYVLDQRLELARLLLEEKKLRVSDVAGLVGYGNMSHFAAAFRKKYGINPSDYLKNVNA</sequence>
<dbReference type="KEGG" id="dru:Desru_0455"/>
<accession>F6DRI7</accession>
<evidence type="ECO:0000256" key="2">
    <source>
        <dbReference type="ARBA" id="ARBA00023125"/>
    </source>
</evidence>
<dbReference type="GO" id="GO:0003700">
    <property type="term" value="F:DNA-binding transcription factor activity"/>
    <property type="evidence" value="ECO:0007669"/>
    <property type="project" value="InterPro"/>
</dbReference>
<dbReference type="GO" id="GO:0043565">
    <property type="term" value="F:sequence-specific DNA binding"/>
    <property type="evidence" value="ECO:0007669"/>
    <property type="project" value="InterPro"/>
</dbReference>
<keyword evidence="2" id="KW-0238">DNA-binding</keyword>
<dbReference type="EMBL" id="CP002780">
    <property type="protein sequence ID" value="AEG58741.1"/>
    <property type="molecule type" value="Genomic_DNA"/>
</dbReference>